<evidence type="ECO:0000313" key="3">
    <source>
        <dbReference type="Proteomes" id="UP000035579"/>
    </source>
</evidence>
<evidence type="ECO:0000313" key="1">
    <source>
        <dbReference type="EMBL" id="AKJ03225.1"/>
    </source>
</evidence>
<dbReference type="KEGG" id="age:AA314_04851"/>
<dbReference type="Proteomes" id="UP000035579">
    <property type="component" value="Chromosome"/>
</dbReference>
<dbReference type="Proteomes" id="UP000256345">
    <property type="component" value="Unassembled WGS sequence"/>
</dbReference>
<dbReference type="AlphaFoldDB" id="A0AAC8TER5"/>
<keyword evidence="4" id="KW-1185">Reference proteome</keyword>
<dbReference type="EMBL" id="QUMU01000018">
    <property type="protein sequence ID" value="REG22900.1"/>
    <property type="molecule type" value="Genomic_DNA"/>
</dbReference>
<protein>
    <submittedName>
        <fullName evidence="1">Uncharacterized protein</fullName>
    </submittedName>
</protein>
<dbReference type="RefSeq" id="WP_047857347.1">
    <property type="nucleotide sequence ID" value="NZ_CP011509.1"/>
</dbReference>
<proteinExistence type="predicted"/>
<accession>A0AAC8TER5</accession>
<evidence type="ECO:0000313" key="4">
    <source>
        <dbReference type="Proteomes" id="UP000256345"/>
    </source>
</evidence>
<dbReference type="EMBL" id="CP011509">
    <property type="protein sequence ID" value="AKJ03225.1"/>
    <property type="molecule type" value="Genomic_DNA"/>
</dbReference>
<name>A0AAC8TER5_9BACT</name>
<reference evidence="2 4" key="2">
    <citation type="submission" date="2018-08" db="EMBL/GenBank/DDBJ databases">
        <title>Genomic Encyclopedia of Archaeal and Bacterial Type Strains, Phase II (KMG-II): from individual species to whole genera.</title>
        <authorList>
            <person name="Goeker M."/>
        </authorList>
    </citation>
    <scope>NUCLEOTIDE SEQUENCE [LARGE SCALE GENOMIC DNA]</scope>
    <source>
        <strain evidence="2 4">DSM 2261</strain>
    </source>
</reference>
<gene>
    <name evidence="1" type="ORF">AA314_04851</name>
    <name evidence="2" type="ORF">ATI61_118105</name>
</gene>
<sequence length="204" mass="21867">MVSLLLLAALVTFAVAFVRVIQQRRAQAAVLLPKTLEQLGYQCAGGFSLSPIQAANAVGIAFDASDWRLSAVRDFHGLPIHFRQGLRRLGEHQAELTAAWSAPLTGSGPGRRHGARGAGRVLERNDPLLDDARIAGLLAALPFGRITLHDDYVEFSDPTLSNLMVGLGGSIGHQLATIEGRLALLASLHERIAELLARLVLRCA</sequence>
<organism evidence="1 3">
    <name type="scientific">Archangium gephyra</name>
    <dbReference type="NCBI Taxonomy" id="48"/>
    <lineage>
        <taxon>Bacteria</taxon>
        <taxon>Pseudomonadati</taxon>
        <taxon>Myxococcota</taxon>
        <taxon>Myxococcia</taxon>
        <taxon>Myxococcales</taxon>
        <taxon>Cystobacterineae</taxon>
        <taxon>Archangiaceae</taxon>
        <taxon>Archangium</taxon>
    </lineage>
</organism>
<evidence type="ECO:0000313" key="2">
    <source>
        <dbReference type="EMBL" id="REG22900.1"/>
    </source>
</evidence>
<reference evidence="1 3" key="1">
    <citation type="submission" date="2015-05" db="EMBL/GenBank/DDBJ databases">
        <title>Genome assembly of Archangium gephyra DSM 2261.</title>
        <authorList>
            <person name="Sharma G."/>
            <person name="Subramanian S."/>
        </authorList>
    </citation>
    <scope>NUCLEOTIDE SEQUENCE [LARGE SCALE GENOMIC DNA]</scope>
    <source>
        <strain evidence="1 3">DSM 2261</strain>
    </source>
</reference>